<name>A0AAD1VX21_PELCU</name>
<proteinExistence type="predicted"/>
<dbReference type="AlphaFoldDB" id="A0AAD1VX21"/>
<feature type="region of interest" description="Disordered" evidence="2">
    <location>
        <begin position="59"/>
        <end position="154"/>
    </location>
</feature>
<dbReference type="EMBL" id="OW240914">
    <property type="protein sequence ID" value="CAH2272508.1"/>
    <property type="molecule type" value="Genomic_DNA"/>
</dbReference>
<keyword evidence="4" id="KW-1185">Reference proteome</keyword>
<organism evidence="3 4">
    <name type="scientific">Pelobates cultripes</name>
    <name type="common">Western spadefoot toad</name>
    <dbReference type="NCBI Taxonomy" id="61616"/>
    <lineage>
        <taxon>Eukaryota</taxon>
        <taxon>Metazoa</taxon>
        <taxon>Chordata</taxon>
        <taxon>Craniata</taxon>
        <taxon>Vertebrata</taxon>
        <taxon>Euteleostomi</taxon>
        <taxon>Amphibia</taxon>
        <taxon>Batrachia</taxon>
        <taxon>Anura</taxon>
        <taxon>Pelobatoidea</taxon>
        <taxon>Pelobatidae</taxon>
        <taxon>Pelobates</taxon>
    </lineage>
</organism>
<dbReference type="Proteomes" id="UP001295444">
    <property type="component" value="Chromosome 03"/>
</dbReference>
<evidence type="ECO:0000256" key="2">
    <source>
        <dbReference type="SAM" id="MobiDB-lite"/>
    </source>
</evidence>
<gene>
    <name evidence="3" type="ORF">PECUL_23A035447</name>
</gene>
<protein>
    <submittedName>
        <fullName evidence="3">Uncharacterized protein</fullName>
    </submittedName>
</protein>
<reference evidence="3" key="1">
    <citation type="submission" date="2022-03" db="EMBL/GenBank/DDBJ databases">
        <authorList>
            <person name="Alioto T."/>
            <person name="Alioto T."/>
            <person name="Gomez Garrido J."/>
        </authorList>
    </citation>
    <scope>NUCLEOTIDE SEQUENCE</scope>
</reference>
<evidence type="ECO:0000256" key="1">
    <source>
        <dbReference type="SAM" id="Coils"/>
    </source>
</evidence>
<evidence type="ECO:0000313" key="3">
    <source>
        <dbReference type="EMBL" id="CAH2272508.1"/>
    </source>
</evidence>
<accession>A0AAD1VX21</accession>
<feature type="compositionally biased region" description="Polar residues" evidence="2">
    <location>
        <begin position="77"/>
        <end position="91"/>
    </location>
</feature>
<feature type="coiled-coil region" evidence="1">
    <location>
        <begin position="11"/>
        <end position="38"/>
    </location>
</feature>
<keyword evidence="1" id="KW-0175">Coiled coil</keyword>
<sequence>METTNTALLHASNTTVQILKLQDELTKYKNELIRFKKQKLEKVNNDYKYHQVYRWLGGSHDNYRPNTRFRTKIRKPSFQTVDASSGDSTSDPDSRGDQRIQLNDTFLVRDSQRGEPPDIPRVGTRGAKRTAHYEEGGATGKNTNPSGRPPRMRK</sequence>
<evidence type="ECO:0000313" key="4">
    <source>
        <dbReference type="Proteomes" id="UP001295444"/>
    </source>
</evidence>